<dbReference type="InterPro" id="IPR009057">
    <property type="entry name" value="Homeodomain-like_sf"/>
</dbReference>
<dbReference type="InterPro" id="IPR050863">
    <property type="entry name" value="CenT-Element_Derived"/>
</dbReference>
<accession>A0A0V1N1K8</accession>
<reference evidence="2 3" key="1">
    <citation type="submission" date="2015-01" db="EMBL/GenBank/DDBJ databases">
        <title>Evolution of Trichinella species and genotypes.</title>
        <authorList>
            <person name="Korhonen P.K."/>
            <person name="Edoardo P."/>
            <person name="Giuseppe L.R."/>
            <person name="Gasser R.B."/>
        </authorList>
    </citation>
    <scope>NUCLEOTIDE SEQUENCE [LARGE SCALE GENOMIC DNA]</scope>
    <source>
        <strain evidence="2">ISS1980</strain>
    </source>
</reference>
<proteinExistence type="predicted"/>
<dbReference type="GO" id="GO:0003677">
    <property type="term" value="F:DNA binding"/>
    <property type="evidence" value="ECO:0007669"/>
    <property type="project" value="TreeGrafter"/>
</dbReference>
<dbReference type="Gene3D" id="1.10.10.60">
    <property type="entry name" value="Homeodomain-like"/>
    <property type="match status" value="1"/>
</dbReference>
<protein>
    <submittedName>
        <fullName evidence="2">Tigger transposable element-derived protein 4</fullName>
    </submittedName>
</protein>
<dbReference type="Proteomes" id="UP000054843">
    <property type="component" value="Unassembled WGS sequence"/>
</dbReference>
<organism evidence="2 3">
    <name type="scientific">Trichinella papuae</name>
    <dbReference type="NCBI Taxonomy" id="268474"/>
    <lineage>
        <taxon>Eukaryota</taxon>
        <taxon>Metazoa</taxon>
        <taxon>Ecdysozoa</taxon>
        <taxon>Nematoda</taxon>
        <taxon>Enoplea</taxon>
        <taxon>Dorylaimia</taxon>
        <taxon>Trichinellida</taxon>
        <taxon>Trichinellidae</taxon>
        <taxon>Trichinella</taxon>
    </lineage>
</organism>
<name>A0A0V1N1K8_9BILA</name>
<sequence length="174" mass="19869">MSTNRKRRYSKLSLEDKVRLLSDSDNGLSHRSLAAKFRISKGKVTNILKRKKEITKRLSILLSSWEDQTFVHNIKLKVISGEYASVDEGTVNNWKECLFEILKCYEKRNVFNCDETGLLFRTIPNKTLAVKNDKCKGSKLSKERLTVLLASSMTGKSPLHLLLEKARNHDGSNI</sequence>
<dbReference type="GO" id="GO:0005634">
    <property type="term" value="C:nucleus"/>
    <property type="evidence" value="ECO:0007669"/>
    <property type="project" value="UniProtKB-SubCell"/>
</dbReference>
<evidence type="ECO:0000313" key="3">
    <source>
        <dbReference type="Proteomes" id="UP000054843"/>
    </source>
</evidence>
<dbReference type="EMBL" id="JYDO01000017">
    <property type="protein sequence ID" value="KRZ77646.1"/>
    <property type="molecule type" value="Genomic_DNA"/>
</dbReference>
<comment type="subcellular location">
    <subcellularLocation>
        <location evidence="1">Nucleus</location>
    </subcellularLocation>
</comment>
<gene>
    <name evidence="2" type="primary">Tigd4</name>
    <name evidence="2" type="ORF">T10_271</name>
</gene>
<dbReference type="AlphaFoldDB" id="A0A0V1N1K8"/>
<dbReference type="SUPFAM" id="SSF46689">
    <property type="entry name" value="Homeodomain-like"/>
    <property type="match status" value="1"/>
</dbReference>
<evidence type="ECO:0000256" key="1">
    <source>
        <dbReference type="ARBA" id="ARBA00004123"/>
    </source>
</evidence>
<evidence type="ECO:0000313" key="2">
    <source>
        <dbReference type="EMBL" id="KRZ77646.1"/>
    </source>
</evidence>
<comment type="caution">
    <text evidence="2">The sequence shown here is derived from an EMBL/GenBank/DDBJ whole genome shotgun (WGS) entry which is preliminary data.</text>
</comment>
<keyword evidence="3" id="KW-1185">Reference proteome</keyword>
<dbReference type="PANTHER" id="PTHR19303">
    <property type="entry name" value="TRANSPOSON"/>
    <property type="match status" value="1"/>
</dbReference>
<dbReference type="PANTHER" id="PTHR19303:SF73">
    <property type="entry name" value="PROTEIN PDC2"/>
    <property type="match status" value="1"/>
</dbReference>
<dbReference type="STRING" id="268474.A0A0V1N1K8"/>